<proteinExistence type="predicted"/>
<keyword evidence="2" id="KW-1185">Reference proteome</keyword>
<accession>A0ABS4EF51</accession>
<protein>
    <submittedName>
        <fullName evidence="1">Uncharacterized protein YecE (DUF72 family)</fullName>
    </submittedName>
</protein>
<name>A0ABS4EF51_9HYPH</name>
<dbReference type="EMBL" id="JAGGJV010000001">
    <property type="protein sequence ID" value="MBP1856571.1"/>
    <property type="molecule type" value="Genomic_DNA"/>
</dbReference>
<gene>
    <name evidence="1" type="ORF">J2Z75_000051</name>
</gene>
<evidence type="ECO:0000313" key="1">
    <source>
        <dbReference type="EMBL" id="MBP1856571.1"/>
    </source>
</evidence>
<organism evidence="1 2">
    <name type="scientific">Rhizobium herbae</name>
    <dbReference type="NCBI Taxonomy" id="508661"/>
    <lineage>
        <taxon>Bacteria</taxon>
        <taxon>Pseudomonadati</taxon>
        <taxon>Pseudomonadota</taxon>
        <taxon>Alphaproteobacteria</taxon>
        <taxon>Hyphomicrobiales</taxon>
        <taxon>Rhizobiaceae</taxon>
        <taxon>Rhizobium/Agrobacterium group</taxon>
        <taxon>Rhizobium</taxon>
    </lineage>
</organism>
<comment type="caution">
    <text evidence="1">The sequence shown here is derived from an EMBL/GenBank/DDBJ whole genome shotgun (WGS) entry which is preliminary data.</text>
</comment>
<evidence type="ECO:0000313" key="2">
    <source>
        <dbReference type="Proteomes" id="UP000823786"/>
    </source>
</evidence>
<reference evidence="1 2" key="1">
    <citation type="submission" date="2021-03" db="EMBL/GenBank/DDBJ databases">
        <title>Genomic Encyclopedia of Type Strains, Phase IV (KMG-IV): sequencing the most valuable type-strain genomes for metagenomic binning, comparative biology and taxonomic classification.</title>
        <authorList>
            <person name="Goeker M."/>
        </authorList>
    </citation>
    <scope>NUCLEOTIDE SEQUENCE [LARGE SCALE GENOMIC DNA]</scope>
    <source>
        <strain evidence="1 2">DSM 26427</strain>
    </source>
</reference>
<sequence length="56" mass="6218">MSGEKFDFYVKVNQSASHYRNGLDSGGLTGATLQPQLHFPAPFARCDGLWFQARQA</sequence>
<dbReference type="Proteomes" id="UP000823786">
    <property type="component" value="Unassembled WGS sequence"/>
</dbReference>